<organism evidence="2 3">
    <name type="scientific">Rhizoclosmatium globosum</name>
    <dbReference type="NCBI Taxonomy" id="329046"/>
    <lineage>
        <taxon>Eukaryota</taxon>
        <taxon>Fungi</taxon>
        <taxon>Fungi incertae sedis</taxon>
        <taxon>Chytridiomycota</taxon>
        <taxon>Chytridiomycota incertae sedis</taxon>
        <taxon>Chytridiomycetes</taxon>
        <taxon>Chytridiales</taxon>
        <taxon>Chytriomycetaceae</taxon>
        <taxon>Rhizoclosmatium</taxon>
    </lineage>
</organism>
<gene>
    <name evidence="2" type="ORF">BCR33DRAFT_720066</name>
</gene>
<feature type="region of interest" description="Disordered" evidence="1">
    <location>
        <begin position="86"/>
        <end position="113"/>
    </location>
</feature>
<name>A0A1Y2BXZ6_9FUNG</name>
<dbReference type="Proteomes" id="UP000193642">
    <property type="component" value="Unassembled WGS sequence"/>
</dbReference>
<feature type="compositionally biased region" description="Low complexity" evidence="1">
    <location>
        <begin position="86"/>
        <end position="110"/>
    </location>
</feature>
<reference evidence="2 3" key="1">
    <citation type="submission" date="2016-07" db="EMBL/GenBank/DDBJ databases">
        <title>Pervasive Adenine N6-methylation of Active Genes in Fungi.</title>
        <authorList>
            <consortium name="DOE Joint Genome Institute"/>
            <person name="Mondo S.J."/>
            <person name="Dannebaum R.O."/>
            <person name="Kuo R.C."/>
            <person name="Labutti K."/>
            <person name="Haridas S."/>
            <person name="Kuo A."/>
            <person name="Salamov A."/>
            <person name="Ahrendt S.R."/>
            <person name="Lipzen A."/>
            <person name="Sullivan W."/>
            <person name="Andreopoulos W.B."/>
            <person name="Clum A."/>
            <person name="Lindquist E."/>
            <person name="Daum C."/>
            <person name="Ramamoorthy G.K."/>
            <person name="Gryganskyi A."/>
            <person name="Culley D."/>
            <person name="Magnuson J.K."/>
            <person name="James T.Y."/>
            <person name="O'Malley M.A."/>
            <person name="Stajich J.E."/>
            <person name="Spatafora J.W."/>
            <person name="Visel A."/>
            <person name="Grigoriev I.V."/>
        </authorList>
    </citation>
    <scope>NUCLEOTIDE SEQUENCE [LARGE SCALE GENOMIC DNA]</scope>
    <source>
        <strain evidence="2 3">JEL800</strain>
    </source>
</reference>
<dbReference type="OrthoDB" id="2117820at2759"/>
<proteinExistence type="predicted"/>
<sequence length="303" mass="33572">MGRDFATKHLKDYDFNTQFKIDAARSASAFIAALDGLGSPVPEDRDDAESLLAHICAPSLAAKYIASTKQLDALNLRANFKLIPKSSSSSQSQSTSTSTSSSIIPSTTSTAIDLPKSPSSKALLASDPRFASLPPIPSHISSWHWIFGPCPPPPDHLYQHWLNFYTLVIPQDVSTLMEYHELKDIKNRAIDEGIFVRIYVSFDVNVAVTLSDVRTGIPVYKDVRKGFDLQVTSPHYTPWDEVLEPFAPGAGVEMGQGSFWKPNQRTEEWRLKWDWRVCDVDYLTYVPVGHSVNLWGGGGGSKQ</sequence>
<comment type="caution">
    <text evidence="2">The sequence shown here is derived from an EMBL/GenBank/DDBJ whole genome shotgun (WGS) entry which is preliminary data.</text>
</comment>
<evidence type="ECO:0000313" key="3">
    <source>
        <dbReference type="Proteomes" id="UP000193642"/>
    </source>
</evidence>
<protein>
    <submittedName>
        <fullName evidence="2">Uncharacterized protein</fullName>
    </submittedName>
</protein>
<keyword evidence="3" id="KW-1185">Reference proteome</keyword>
<dbReference type="EMBL" id="MCGO01000039">
    <property type="protein sequence ID" value="ORY39616.1"/>
    <property type="molecule type" value="Genomic_DNA"/>
</dbReference>
<evidence type="ECO:0000256" key="1">
    <source>
        <dbReference type="SAM" id="MobiDB-lite"/>
    </source>
</evidence>
<dbReference type="AlphaFoldDB" id="A0A1Y2BXZ6"/>
<evidence type="ECO:0000313" key="2">
    <source>
        <dbReference type="EMBL" id="ORY39616.1"/>
    </source>
</evidence>
<accession>A0A1Y2BXZ6</accession>